<dbReference type="EMBL" id="LASV01000225">
    <property type="protein sequence ID" value="KKA20836.1"/>
    <property type="molecule type" value="Genomic_DNA"/>
</dbReference>
<gene>
    <name evidence="3" type="ORF">T310_5119</name>
</gene>
<organism evidence="3 4">
    <name type="scientific">Rasamsonia emersonii (strain ATCC 16479 / CBS 393.64 / IMI 116815)</name>
    <dbReference type="NCBI Taxonomy" id="1408163"/>
    <lineage>
        <taxon>Eukaryota</taxon>
        <taxon>Fungi</taxon>
        <taxon>Dikarya</taxon>
        <taxon>Ascomycota</taxon>
        <taxon>Pezizomycotina</taxon>
        <taxon>Eurotiomycetes</taxon>
        <taxon>Eurotiomycetidae</taxon>
        <taxon>Eurotiales</taxon>
        <taxon>Trichocomaceae</taxon>
        <taxon>Rasamsonia</taxon>
    </lineage>
</organism>
<evidence type="ECO:0000256" key="1">
    <source>
        <dbReference type="ARBA" id="ARBA00006802"/>
    </source>
</evidence>
<dbReference type="RefSeq" id="XP_013327448.1">
    <property type="nucleotide sequence ID" value="XM_013471994.1"/>
</dbReference>
<comment type="caution">
    <text evidence="3">The sequence shown here is derived from an EMBL/GenBank/DDBJ whole genome shotgun (WGS) entry which is preliminary data.</text>
</comment>
<protein>
    <submittedName>
        <fullName evidence="3">Uncharacterized protein</fullName>
    </submittedName>
</protein>
<dbReference type="GeneID" id="25317464"/>
<dbReference type="InterPro" id="IPR019034">
    <property type="entry name" value="UPF0390"/>
</dbReference>
<dbReference type="STRING" id="1408163.A0A0F4YSL3"/>
<dbReference type="PANTHER" id="PTHR16967:SF1">
    <property type="entry name" value="LEYDIG CELL TUMOR 10 KDA PROTEIN HOMOLOG"/>
    <property type="match status" value="1"/>
</dbReference>
<accession>A0A0F4YSL3</accession>
<evidence type="ECO:0000256" key="2">
    <source>
        <dbReference type="SAM" id="MobiDB-lite"/>
    </source>
</evidence>
<evidence type="ECO:0000313" key="3">
    <source>
        <dbReference type="EMBL" id="KKA20836.1"/>
    </source>
</evidence>
<evidence type="ECO:0000313" key="4">
    <source>
        <dbReference type="Proteomes" id="UP000053958"/>
    </source>
</evidence>
<dbReference type="OrthoDB" id="5239630at2759"/>
<feature type="region of interest" description="Disordered" evidence="2">
    <location>
        <begin position="1"/>
        <end position="28"/>
    </location>
</feature>
<reference evidence="3 4" key="1">
    <citation type="submission" date="2015-04" db="EMBL/GenBank/DDBJ databases">
        <authorList>
            <person name="Heijne W.H."/>
            <person name="Fedorova N.D."/>
            <person name="Nierman W.C."/>
            <person name="Vollebregt A.W."/>
            <person name="Zhao Z."/>
            <person name="Wu L."/>
            <person name="Kumar M."/>
            <person name="Stam H."/>
            <person name="van den Berg M.A."/>
            <person name="Pel H.J."/>
        </authorList>
    </citation>
    <scope>NUCLEOTIDE SEQUENCE [LARGE SCALE GENOMIC DNA]</scope>
    <source>
        <strain evidence="3 4">CBS 393.64</strain>
    </source>
</reference>
<proteinExistence type="inferred from homology"/>
<comment type="similarity">
    <text evidence="1">Belongs to the UPF0390 family.</text>
</comment>
<dbReference type="Proteomes" id="UP000053958">
    <property type="component" value="Unassembled WGS sequence"/>
</dbReference>
<sequence length="108" mass="12116">MTQGAIKKPSKKSTSSSSSQHGPKRGARVIAPKKATLIKKHKMNKKLSAGLIEKTERTLAERAGHLEMLANERKEKQKGEIEEMGARASEEEEWGVICSFIDWLEIRE</sequence>
<name>A0A0F4YSL3_RASE3</name>
<keyword evidence="4" id="KW-1185">Reference proteome</keyword>
<dbReference type="AlphaFoldDB" id="A0A0F4YSL3"/>
<dbReference type="PANTHER" id="PTHR16967">
    <property type="entry name" value="LEYDIG CELL TUMOR 10 KDA PROTEIN HOMOLOG"/>
    <property type="match status" value="1"/>
</dbReference>
<dbReference type="Pfam" id="PF09495">
    <property type="entry name" value="DUF2462"/>
    <property type="match status" value="1"/>
</dbReference>